<evidence type="ECO:0000313" key="2">
    <source>
        <dbReference type="EMBL" id="HIK00339.1"/>
    </source>
</evidence>
<feature type="transmembrane region" description="Helical" evidence="1">
    <location>
        <begin position="117"/>
        <end position="138"/>
    </location>
</feature>
<keyword evidence="3" id="KW-1185">Reference proteome</keyword>
<feature type="transmembrane region" description="Helical" evidence="1">
    <location>
        <begin position="20"/>
        <end position="45"/>
    </location>
</feature>
<keyword evidence="1" id="KW-0812">Transmembrane</keyword>
<evidence type="ECO:0000313" key="3">
    <source>
        <dbReference type="Proteomes" id="UP000646946"/>
    </source>
</evidence>
<sequence>MFISKKSLFPLNRGGLLFSVLEYIILYPIIVFTSFLILTTFFTFLSKNQSIEILMLGAMSLLATVRITAYYSESLSQDLAKVIPLALLAIFLLDANYFSVENSIQALTTLATFSRTIVYYLGFVVTLEFALRLLHVIFGEPEKIEAS</sequence>
<feature type="transmembrane region" description="Helical" evidence="1">
    <location>
        <begin position="79"/>
        <end position="97"/>
    </location>
</feature>
<accession>A0A832XGL9</accession>
<gene>
    <name evidence="2" type="ORF">H1016_02235</name>
</gene>
<reference evidence="2 3" key="1">
    <citation type="journal article" name="Nat. Commun.">
        <title>Undinarchaeota illuminate DPANN phylogeny and the impact of gene transfer on archaeal evolution.</title>
        <authorList>
            <person name="Dombrowski N."/>
            <person name="Williams T.A."/>
            <person name="Sun J."/>
            <person name="Woodcroft B.J."/>
            <person name="Lee J.H."/>
            <person name="Minh B.Q."/>
            <person name="Rinke C."/>
            <person name="Spang A."/>
        </authorList>
    </citation>
    <scope>NUCLEOTIDE SEQUENCE [LARGE SCALE GENOMIC DNA]</scope>
    <source>
        <strain evidence="2">MAG_bin1129</strain>
    </source>
</reference>
<feature type="transmembrane region" description="Helical" evidence="1">
    <location>
        <begin position="51"/>
        <end position="72"/>
    </location>
</feature>
<comment type="caution">
    <text evidence="2">The sequence shown here is derived from an EMBL/GenBank/DDBJ whole genome shotgun (WGS) entry which is preliminary data.</text>
</comment>
<evidence type="ECO:0000256" key="1">
    <source>
        <dbReference type="SAM" id="Phobius"/>
    </source>
</evidence>
<name>A0A832XGL9_9ARCH</name>
<dbReference type="EMBL" id="DVAB01000022">
    <property type="protein sequence ID" value="HIK00339.1"/>
    <property type="molecule type" value="Genomic_DNA"/>
</dbReference>
<protein>
    <submittedName>
        <fullName evidence="2">Uncharacterized protein</fullName>
    </submittedName>
</protein>
<keyword evidence="1" id="KW-1133">Transmembrane helix</keyword>
<organism evidence="2 3">
    <name type="scientific">Candidatus Naiadarchaeum limnaeum</name>
    <dbReference type="NCBI Taxonomy" id="2756139"/>
    <lineage>
        <taxon>Archaea</taxon>
        <taxon>Candidatus Undinarchaeota</taxon>
        <taxon>Candidatus Undinarchaeia</taxon>
        <taxon>Candidatus Naiadarchaeales</taxon>
        <taxon>Candidatus Naiadarchaeaceae</taxon>
        <taxon>Candidatus Naiadarchaeum</taxon>
    </lineage>
</organism>
<dbReference type="Proteomes" id="UP000646946">
    <property type="component" value="Unassembled WGS sequence"/>
</dbReference>
<keyword evidence="1" id="KW-0472">Membrane</keyword>
<dbReference type="AlphaFoldDB" id="A0A832XGL9"/>
<proteinExistence type="predicted"/>